<dbReference type="Gene3D" id="3.40.50.300">
    <property type="entry name" value="P-loop containing nucleotide triphosphate hydrolases"/>
    <property type="match status" value="1"/>
</dbReference>
<dbReference type="AlphaFoldDB" id="A0A1F6G3U3"/>
<dbReference type="EMBL" id="MFMU01000020">
    <property type="protein sequence ID" value="OGG92798.1"/>
    <property type="molecule type" value="Genomic_DNA"/>
</dbReference>
<organism evidence="1 2">
    <name type="scientific">Candidatus Kaiserbacteria bacterium RIFOXYD1_FULL_47_14</name>
    <dbReference type="NCBI Taxonomy" id="1798533"/>
    <lineage>
        <taxon>Bacteria</taxon>
        <taxon>Candidatus Kaiseribacteriota</taxon>
    </lineage>
</organism>
<dbReference type="STRING" id="1798533.A2609_03325"/>
<gene>
    <name evidence="1" type="ORF">A2609_03325</name>
</gene>
<accession>A0A1F6G3U3</accession>
<evidence type="ECO:0000313" key="1">
    <source>
        <dbReference type="EMBL" id="OGG92798.1"/>
    </source>
</evidence>
<name>A0A1F6G3U3_9BACT</name>
<sequence>MNRHHAFVIEAEAEEGIAVAQAWAEKELGMKMSNTECWTNPDMIVLRYGLFSVEDARNVCDTAAGAPFAGEYKVLIIAASRAYHEAQNALLKLFEEPPEGTFLFFILPSLGGLLPTLRSRVQILDFVSPQSYGGLTKSPHFGIVEEFIKASKDKRSAIIKKLTSGKDEEEKRELRDEAIAIVNGIEAVAYAKFKKSPSTELGALLSDIATLRSNLYDRSAPVRMILEHLSLVIPKDLL</sequence>
<evidence type="ECO:0008006" key="3">
    <source>
        <dbReference type="Google" id="ProtNLM"/>
    </source>
</evidence>
<dbReference type="Proteomes" id="UP000176867">
    <property type="component" value="Unassembled WGS sequence"/>
</dbReference>
<dbReference type="InterPro" id="IPR027417">
    <property type="entry name" value="P-loop_NTPase"/>
</dbReference>
<evidence type="ECO:0000313" key="2">
    <source>
        <dbReference type="Proteomes" id="UP000176867"/>
    </source>
</evidence>
<reference evidence="1 2" key="1">
    <citation type="journal article" date="2016" name="Nat. Commun.">
        <title>Thousands of microbial genomes shed light on interconnected biogeochemical processes in an aquifer system.</title>
        <authorList>
            <person name="Anantharaman K."/>
            <person name="Brown C.T."/>
            <person name="Hug L.A."/>
            <person name="Sharon I."/>
            <person name="Castelle C.J."/>
            <person name="Probst A.J."/>
            <person name="Thomas B.C."/>
            <person name="Singh A."/>
            <person name="Wilkins M.J."/>
            <person name="Karaoz U."/>
            <person name="Brodie E.L."/>
            <person name="Williams K.H."/>
            <person name="Hubbard S.S."/>
            <person name="Banfield J.F."/>
        </authorList>
    </citation>
    <scope>NUCLEOTIDE SEQUENCE [LARGE SCALE GENOMIC DNA]</scope>
</reference>
<comment type="caution">
    <text evidence="1">The sequence shown here is derived from an EMBL/GenBank/DDBJ whole genome shotgun (WGS) entry which is preliminary data.</text>
</comment>
<protein>
    <recommendedName>
        <fullName evidence="3">DNA polymerase III subunit delta</fullName>
    </recommendedName>
</protein>
<dbReference type="SUPFAM" id="SSF52540">
    <property type="entry name" value="P-loop containing nucleoside triphosphate hydrolases"/>
    <property type="match status" value="1"/>
</dbReference>
<proteinExistence type="predicted"/>
<dbReference type="Pfam" id="PF13177">
    <property type="entry name" value="DNA_pol3_delta2"/>
    <property type="match status" value="1"/>
</dbReference>